<keyword evidence="2" id="KW-0012">Acyltransferase</keyword>
<dbReference type="RefSeq" id="WP_138193884.1">
    <property type="nucleotide sequence ID" value="NZ_VCIW01000005.1"/>
</dbReference>
<keyword evidence="1 4" id="KW-0808">Transferase</keyword>
<dbReference type="PANTHER" id="PTHR43877:SF2">
    <property type="entry name" value="AMINOALKYLPHOSPHONATE N-ACETYLTRANSFERASE-RELATED"/>
    <property type="match status" value="1"/>
</dbReference>
<organism evidence="4 5">
    <name type="scientific">Paenibacillus antri</name>
    <dbReference type="NCBI Taxonomy" id="2582848"/>
    <lineage>
        <taxon>Bacteria</taxon>
        <taxon>Bacillati</taxon>
        <taxon>Bacillota</taxon>
        <taxon>Bacilli</taxon>
        <taxon>Bacillales</taxon>
        <taxon>Paenibacillaceae</taxon>
        <taxon>Paenibacillus</taxon>
    </lineage>
</organism>
<feature type="domain" description="N-acetyltransferase" evidence="3">
    <location>
        <begin position="5"/>
        <end position="152"/>
    </location>
</feature>
<dbReference type="PANTHER" id="PTHR43877">
    <property type="entry name" value="AMINOALKYLPHOSPHONATE N-ACETYLTRANSFERASE-RELATED-RELATED"/>
    <property type="match status" value="1"/>
</dbReference>
<evidence type="ECO:0000313" key="4">
    <source>
        <dbReference type="EMBL" id="TLS52227.1"/>
    </source>
</evidence>
<proteinExistence type="predicted"/>
<dbReference type="Gene3D" id="3.40.630.30">
    <property type="match status" value="1"/>
</dbReference>
<dbReference type="PROSITE" id="PS51186">
    <property type="entry name" value="GNAT"/>
    <property type="match status" value="1"/>
</dbReference>
<dbReference type="EMBL" id="VCIW01000005">
    <property type="protein sequence ID" value="TLS52227.1"/>
    <property type="molecule type" value="Genomic_DNA"/>
</dbReference>
<dbReference type="InterPro" id="IPR050832">
    <property type="entry name" value="Bact_Acetyltransf"/>
</dbReference>
<dbReference type="GO" id="GO:0016747">
    <property type="term" value="F:acyltransferase activity, transferring groups other than amino-acyl groups"/>
    <property type="evidence" value="ECO:0007669"/>
    <property type="project" value="InterPro"/>
</dbReference>
<name>A0A5R9G749_9BACL</name>
<comment type="caution">
    <text evidence="4">The sequence shown here is derived from an EMBL/GenBank/DDBJ whole genome shotgun (WGS) entry which is preliminary data.</text>
</comment>
<dbReference type="InterPro" id="IPR000182">
    <property type="entry name" value="GNAT_dom"/>
</dbReference>
<evidence type="ECO:0000259" key="3">
    <source>
        <dbReference type="PROSITE" id="PS51186"/>
    </source>
</evidence>
<dbReference type="CDD" id="cd04301">
    <property type="entry name" value="NAT_SF"/>
    <property type="match status" value="1"/>
</dbReference>
<evidence type="ECO:0000313" key="5">
    <source>
        <dbReference type="Proteomes" id="UP000309676"/>
    </source>
</evidence>
<protein>
    <submittedName>
        <fullName evidence="4">GNAT family N-acetyltransferase</fullName>
    </submittedName>
</protein>
<reference evidence="4 5" key="1">
    <citation type="submission" date="2019-05" db="EMBL/GenBank/DDBJ databases">
        <authorList>
            <person name="Narsing Rao M.P."/>
            <person name="Li W.J."/>
        </authorList>
    </citation>
    <scope>NUCLEOTIDE SEQUENCE [LARGE SCALE GENOMIC DNA]</scope>
    <source>
        <strain evidence="4 5">SYSU_K30003</strain>
    </source>
</reference>
<sequence length="152" mass="16992">MSGDVVVRQADLADVEDAAVLFDEYRQFYRQSSDLAGAVAYLTERLERKESSIFLASDAKSGRILGFTQLYPSFSSISMKRVWILNDLFVTAEHRGRGAAQRLLERAKAHAAETGAKGLALSTAVDNAVAQRLYERNGYVRETEFIDYFLSI</sequence>
<dbReference type="InterPro" id="IPR016181">
    <property type="entry name" value="Acyl_CoA_acyltransferase"/>
</dbReference>
<gene>
    <name evidence="4" type="ORF">FE782_09630</name>
</gene>
<dbReference type="Proteomes" id="UP000309676">
    <property type="component" value="Unassembled WGS sequence"/>
</dbReference>
<keyword evidence="5" id="KW-1185">Reference proteome</keyword>
<dbReference type="Pfam" id="PF00583">
    <property type="entry name" value="Acetyltransf_1"/>
    <property type="match status" value="1"/>
</dbReference>
<dbReference type="SUPFAM" id="SSF55729">
    <property type="entry name" value="Acyl-CoA N-acyltransferases (Nat)"/>
    <property type="match status" value="1"/>
</dbReference>
<dbReference type="OrthoDB" id="9792929at2"/>
<evidence type="ECO:0000256" key="1">
    <source>
        <dbReference type="ARBA" id="ARBA00022679"/>
    </source>
</evidence>
<dbReference type="AlphaFoldDB" id="A0A5R9G749"/>
<evidence type="ECO:0000256" key="2">
    <source>
        <dbReference type="ARBA" id="ARBA00023315"/>
    </source>
</evidence>
<accession>A0A5R9G749</accession>